<dbReference type="AlphaFoldDB" id="A0AAD4TVB0"/>
<protein>
    <submittedName>
        <fullName evidence="2">Uncharacterized protein</fullName>
    </submittedName>
</protein>
<organism evidence="2 3">
    <name type="scientific">Ovis ammon polii</name>
    <dbReference type="NCBI Taxonomy" id="230172"/>
    <lineage>
        <taxon>Eukaryota</taxon>
        <taxon>Metazoa</taxon>
        <taxon>Chordata</taxon>
        <taxon>Craniata</taxon>
        <taxon>Vertebrata</taxon>
        <taxon>Euteleostomi</taxon>
        <taxon>Mammalia</taxon>
        <taxon>Eutheria</taxon>
        <taxon>Laurasiatheria</taxon>
        <taxon>Artiodactyla</taxon>
        <taxon>Ruminantia</taxon>
        <taxon>Pecora</taxon>
        <taxon>Bovidae</taxon>
        <taxon>Caprinae</taxon>
        <taxon>Ovis</taxon>
    </lineage>
</organism>
<sequence length="101" mass="10770">MGRRRRGASVLTPHSLGAKEPGLDPGVHLLSPQAFHQVAPAPRGAHAAPPEGTRLSSVRTAWPSCPLDLHRRPRCLEDQAPGLLGAYSGSWKGGRELRVSP</sequence>
<feature type="region of interest" description="Disordered" evidence="1">
    <location>
        <begin position="80"/>
        <end position="101"/>
    </location>
</feature>
<dbReference type="Proteomes" id="UP001214576">
    <property type="component" value="Unassembled WGS sequence"/>
</dbReference>
<dbReference type="EMBL" id="JAKZEL010000018">
    <property type="protein sequence ID" value="KAI4535158.1"/>
    <property type="molecule type" value="Genomic_DNA"/>
</dbReference>
<proteinExistence type="predicted"/>
<keyword evidence="3" id="KW-1185">Reference proteome</keyword>
<name>A0AAD4TVB0_OVIAM</name>
<evidence type="ECO:0000256" key="1">
    <source>
        <dbReference type="SAM" id="MobiDB-lite"/>
    </source>
</evidence>
<evidence type="ECO:0000313" key="2">
    <source>
        <dbReference type="EMBL" id="KAI4535158.1"/>
    </source>
</evidence>
<reference evidence="2" key="1">
    <citation type="submission" date="2022-03" db="EMBL/GenBank/DDBJ databases">
        <title>Genomic analyses of argali, domestic sheep and their hybrids provide insights into chromosomal evolution, heterosis and genetic basis of agronomic traits.</title>
        <authorList>
            <person name="Li M."/>
        </authorList>
    </citation>
    <scope>NUCLEOTIDE SEQUENCE</scope>
    <source>
        <strain evidence="2">CAU-MHL-2022a</strain>
        <tissue evidence="2">Skin</tissue>
    </source>
</reference>
<accession>A0AAD4TVB0</accession>
<evidence type="ECO:0000313" key="3">
    <source>
        <dbReference type="Proteomes" id="UP001214576"/>
    </source>
</evidence>
<comment type="caution">
    <text evidence="2">The sequence shown here is derived from an EMBL/GenBank/DDBJ whole genome shotgun (WGS) entry which is preliminary data.</text>
</comment>
<feature type="region of interest" description="Disordered" evidence="1">
    <location>
        <begin position="1"/>
        <end position="21"/>
    </location>
</feature>
<gene>
    <name evidence="2" type="ORF">MG293_014384</name>
</gene>